<evidence type="ECO:0000256" key="1">
    <source>
        <dbReference type="SAM" id="MobiDB-lite"/>
    </source>
</evidence>
<organism evidence="2 3">
    <name type="scientific">Thelonectria olida</name>
    <dbReference type="NCBI Taxonomy" id="1576542"/>
    <lineage>
        <taxon>Eukaryota</taxon>
        <taxon>Fungi</taxon>
        <taxon>Dikarya</taxon>
        <taxon>Ascomycota</taxon>
        <taxon>Pezizomycotina</taxon>
        <taxon>Sordariomycetes</taxon>
        <taxon>Hypocreomycetidae</taxon>
        <taxon>Hypocreales</taxon>
        <taxon>Nectriaceae</taxon>
        <taxon>Thelonectria</taxon>
    </lineage>
</organism>
<feature type="region of interest" description="Disordered" evidence="1">
    <location>
        <begin position="414"/>
        <end position="442"/>
    </location>
</feature>
<feature type="region of interest" description="Disordered" evidence="1">
    <location>
        <begin position="209"/>
        <end position="246"/>
    </location>
</feature>
<reference evidence="2 3" key="1">
    <citation type="journal article" date="2021" name="Nat. Commun.">
        <title>Genetic determinants of endophytism in the Arabidopsis root mycobiome.</title>
        <authorList>
            <person name="Mesny F."/>
            <person name="Miyauchi S."/>
            <person name="Thiergart T."/>
            <person name="Pickel B."/>
            <person name="Atanasova L."/>
            <person name="Karlsson M."/>
            <person name="Huettel B."/>
            <person name="Barry K.W."/>
            <person name="Haridas S."/>
            <person name="Chen C."/>
            <person name="Bauer D."/>
            <person name="Andreopoulos W."/>
            <person name="Pangilinan J."/>
            <person name="LaButti K."/>
            <person name="Riley R."/>
            <person name="Lipzen A."/>
            <person name="Clum A."/>
            <person name="Drula E."/>
            <person name="Henrissat B."/>
            <person name="Kohler A."/>
            <person name="Grigoriev I.V."/>
            <person name="Martin F.M."/>
            <person name="Hacquard S."/>
        </authorList>
    </citation>
    <scope>NUCLEOTIDE SEQUENCE [LARGE SCALE GENOMIC DNA]</scope>
    <source>
        <strain evidence="2 3">MPI-CAGE-CH-0241</strain>
    </source>
</reference>
<evidence type="ECO:0000313" key="2">
    <source>
        <dbReference type="EMBL" id="KAH6900092.1"/>
    </source>
</evidence>
<dbReference type="AlphaFoldDB" id="A0A9P9AW55"/>
<feature type="compositionally biased region" description="Basic residues" evidence="1">
    <location>
        <begin position="220"/>
        <end position="234"/>
    </location>
</feature>
<name>A0A9P9AW55_9HYPO</name>
<sequence>MGDSVACLAELRPCIITSLSSLRSSTTVSSASTTACPRMEPVPGDMDLSCGRPAMCSITTVLSLPTLDLFVSQGNLRITVASSLCLDLPTHLSGIETVDQLLDFVKESHLWIARTGSCCFDVSITVNGDSLPKDKEWGVFSLQVKQSKLWDRLCLRLERDCDAVTQLPGVMTFSIHHPDLASVLLPPAGAVISRFRSVILSIDIVEAQEEQSTSEPPLRPSKKRKTTRNRKKNHHPEASEQKEVSSLDVGDRLAVENFMSSLNFTPHGIPGQSAITTGTGHIRSMEETMRKLFNTQCVEAIFEQLMLAPRKKYEGIKVSGDLSASCLTTLVPGVFHIPYVKTISERSEYLKVISSSLARMRNAESPRLRQKISELGLESTERNPPTLEWGRIVASIEKKTWHILLARSSIPSLKGQTTKKRQSSAQCKSDGRVLSDDPSHSPLEEHVQNFLAHFNMEDDSLCQGRIGIDGSIAHSSPLGCSLAVATEQDLNSDYSAPVAWPTERNVSLPLMRACNEPLTQSQPASSDFGSTGWGNAAPYIVNSELLDLTENLRQRLDDEMGEDAGYHPSSFCSFDDWLSCASFGL</sequence>
<feature type="compositionally biased region" description="Basic and acidic residues" evidence="1">
    <location>
        <begin position="235"/>
        <end position="246"/>
    </location>
</feature>
<evidence type="ECO:0000313" key="3">
    <source>
        <dbReference type="Proteomes" id="UP000777438"/>
    </source>
</evidence>
<comment type="caution">
    <text evidence="2">The sequence shown here is derived from an EMBL/GenBank/DDBJ whole genome shotgun (WGS) entry which is preliminary data.</text>
</comment>
<protein>
    <submittedName>
        <fullName evidence="2">Uncharacterized protein</fullName>
    </submittedName>
</protein>
<keyword evidence="3" id="KW-1185">Reference proteome</keyword>
<feature type="compositionally biased region" description="Basic and acidic residues" evidence="1">
    <location>
        <begin position="429"/>
        <end position="442"/>
    </location>
</feature>
<dbReference type="OrthoDB" id="4898608at2759"/>
<dbReference type="Proteomes" id="UP000777438">
    <property type="component" value="Unassembled WGS sequence"/>
</dbReference>
<proteinExistence type="predicted"/>
<gene>
    <name evidence="2" type="ORF">B0T10DRAFT_14981</name>
</gene>
<accession>A0A9P9AW55</accession>
<dbReference type="EMBL" id="JAGPYM010000001">
    <property type="protein sequence ID" value="KAH6900092.1"/>
    <property type="molecule type" value="Genomic_DNA"/>
</dbReference>